<feature type="domain" description="HTH lysR-type" evidence="5">
    <location>
        <begin position="2"/>
        <end position="59"/>
    </location>
</feature>
<dbReference type="Pfam" id="PF03466">
    <property type="entry name" value="LysR_substrate"/>
    <property type="match status" value="1"/>
</dbReference>
<dbReference type="SUPFAM" id="SSF46785">
    <property type="entry name" value="Winged helix' DNA-binding domain"/>
    <property type="match status" value="1"/>
</dbReference>
<protein>
    <submittedName>
        <fullName evidence="6">LysR family transcriptional regulator</fullName>
    </submittedName>
</protein>
<evidence type="ECO:0000256" key="3">
    <source>
        <dbReference type="ARBA" id="ARBA00023125"/>
    </source>
</evidence>
<dbReference type="AlphaFoldDB" id="A0A8J3ZBB0"/>
<dbReference type="GO" id="GO:0032993">
    <property type="term" value="C:protein-DNA complex"/>
    <property type="evidence" value="ECO:0007669"/>
    <property type="project" value="TreeGrafter"/>
</dbReference>
<reference evidence="6" key="1">
    <citation type="submission" date="2021-01" db="EMBL/GenBank/DDBJ databases">
        <title>Whole genome shotgun sequence of Virgisporangium aurantiacum NBRC 16421.</title>
        <authorList>
            <person name="Komaki H."/>
            <person name="Tamura T."/>
        </authorList>
    </citation>
    <scope>NUCLEOTIDE SEQUENCE</scope>
    <source>
        <strain evidence="6">NBRC 16421</strain>
    </source>
</reference>
<dbReference type="GO" id="GO:0003677">
    <property type="term" value="F:DNA binding"/>
    <property type="evidence" value="ECO:0007669"/>
    <property type="project" value="UniProtKB-KW"/>
</dbReference>
<dbReference type="Proteomes" id="UP000612585">
    <property type="component" value="Unassembled WGS sequence"/>
</dbReference>
<dbReference type="RefSeq" id="WP_204005427.1">
    <property type="nucleotide sequence ID" value="NZ_BOPG01000060.1"/>
</dbReference>
<dbReference type="InterPro" id="IPR036388">
    <property type="entry name" value="WH-like_DNA-bd_sf"/>
</dbReference>
<dbReference type="EMBL" id="BOPG01000060">
    <property type="protein sequence ID" value="GIJ60811.1"/>
    <property type="molecule type" value="Genomic_DNA"/>
</dbReference>
<evidence type="ECO:0000313" key="6">
    <source>
        <dbReference type="EMBL" id="GIJ60811.1"/>
    </source>
</evidence>
<dbReference type="SUPFAM" id="SSF53850">
    <property type="entry name" value="Periplasmic binding protein-like II"/>
    <property type="match status" value="1"/>
</dbReference>
<evidence type="ECO:0000256" key="1">
    <source>
        <dbReference type="ARBA" id="ARBA00009437"/>
    </source>
</evidence>
<dbReference type="PANTHER" id="PTHR30346:SF29">
    <property type="entry name" value="LYSR SUBSTRATE-BINDING"/>
    <property type="match status" value="1"/>
</dbReference>
<keyword evidence="4" id="KW-0804">Transcription</keyword>
<dbReference type="Gene3D" id="1.10.10.10">
    <property type="entry name" value="Winged helix-like DNA-binding domain superfamily/Winged helix DNA-binding domain"/>
    <property type="match status" value="1"/>
</dbReference>
<keyword evidence="3" id="KW-0238">DNA-binding</keyword>
<organism evidence="6 7">
    <name type="scientific">Virgisporangium aurantiacum</name>
    <dbReference type="NCBI Taxonomy" id="175570"/>
    <lineage>
        <taxon>Bacteria</taxon>
        <taxon>Bacillati</taxon>
        <taxon>Actinomycetota</taxon>
        <taxon>Actinomycetes</taxon>
        <taxon>Micromonosporales</taxon>
        <taxon>Micromonosporaceae</taxon>
        <taxon>Virgisporangium</taxon>
    </lineage>
</organism>
<proteinExistence type="inferred from homology"/>
<name>A0A8J3ZBB0_9ACTN</name>
<dbReference type="InterPro" id="IPR005119">
    <property type="entry name" value="LysR_subst-bd"/>
</dbReference>
<evidence type="ECO:0000256" key="4">
    <source>
        <dbReference type="ARBA" id="ARBA00023163"/>
    </source>
</evidence>
<dbReference type="PANTHER" id="PTHR30346">
    <property type="entry name" value="TRANSCRIPTIONAL DUAL REGULATOR HCAR-RELATED"/>
    <property type="match status" value="1"/>
</dbReference>
<dbReference type="InterPro" id="IPR036390">
    <property type="entry name" value="WH_DNA-bd_sf"/>
</dbReference>
<comment type="caution">
    <text evidence="6">The sequence shown here is derived from an EMBL/GenBank/DDBJ whole genome shotgun (WGS) entry which is preliminary data.</text>
</comment>
<sequence>MLDVHRLRVFRAVVASGSVNAAATHLGYTASAVSQHVSALQRETGLVLLARNGRGVEPTSAGRALAAQIDGVLTRLGEVESFVADLREGRAGSLSVAYFASIGAAWMPSVVRALLRDFPGIRLDLSLRDDVAAPDERVDVQIAVAPRDFQPAPGVRAVHLLDEPYVVVLPRSHPLAGEAEVELARLATERWVDNDFARGWCRQTVIDACRGAGFSPPFHVEAHDYRTAVAFVDAGIGITVLPRIGTVDLPVGAVAVPVTNPTPQRSIHALVQTAVLDTPPVRRTLALLADRAGGKAAA</sequence>
<dbReference type="PROSITE" id="PS50931">
    <property type="entry name" value="HTH_LYSR"/>
    <property type="match status" value="1"/>
</dbReference>
<keyword evidence="7" id="KW-1185">Reference proteome</keyword>
<evidence type="ECO:0000256" key="2">
    <source>
        <dbReference type="ARBA" id="ARBA00023015"/>
    </source>
</evidence>
<evidence type="ECO:0000313" key="7">
    <source>
        <dbReference type="Proteomes" id="UP000612585"/>
    </source>
</evidence>
<evidence type="ECO:0000259" key="5">
    <source>
        <dbReference type="PROSITE" id="PS50931"/>
    </source>
</evidence>
<comment type="similarity">
    <text evidence="1">Belongs to the LysR transcriptional regulatory family.</text>
</comment>
<dbReference type="Pfam" id="PF00126">
    <property type="entry name" value="HTH_1"/>
    <property type="match status" value="1"/>
</dbReference>
<dbReference type="InterPro" id="IPR000847">
    <property type="entry name" value="LysR_HTH_N"/>
</dbReference>
<accession>A0A8J3ZBB0</accession>
<gene>
    <name evidence="6" type="ORF">Vau01_083270</name>
</gene>
<dbReference type="Gene3D" id="3.40.190.10">
    <property type="entry name" value="Periplasmic binding protein-like II"/>
    <property type="match status" value="2"/>
</dbReference>
<dbReference type="GO" id="GO:0003700">
    <property type="term" value="F:DNA-binding transcription factor activity"/>
    <property type="evidence" value="ECO:0007669"/>
    <property type="project" value="InterPro"/>
</dbReference>
<keyword evidence="2" id="KW-0805">Transcription regulation</keyword>